<dbReference type="InterPro" id="IPR008278">
    <property type="entry name" value="4-PPantetheinyl_Trfase_dom"/>
</dbReference>
<comment type="caution">
    <text evidence="5">The sequence shown here is derived from an EMBL/GenBank/DDBJ whole genome shotgun (WGS) entry which is preliminary data.</text>
</comment>
<evidence type="ECO:0000256" key="1">
    <source>
        <dbReference type="ARBA" id="ARBA00010990"/>
    </source>
</evidence>
<keyword evidence="2 5" id="KW-0808">Transferase</keyword>
<dbReference type="PANTHER" id="PTHR12215">
    <property type="entry name" value="PHOSPHOPANTETHEINE TRANSFERASE"/>
    <property type="match status" value="1"/>
</dbReference>
<keyword evidence="6" id="KW-1185">Reference proteome</keyword>
<dbReference type="EMBL" id="SJXE01000004">
    <property type="protein sequence ID" value="TCI03297.1"/>
    <property type="molecule type" value="Genomic_DNA"/>
</dbReference>
<evidence type="ECO:0000313" key="5">
    <source>
        <dbReference type="EMBL" id="TCI03297.1"/>
    </source>
</evidence>
<feature type="domain" description="4'-phosphopantetheinyl transferase" evidence="3">
    <location>
        <begin position="73"/>
        <end position="141"/>
    </location>
</feature>
<feature type="domain" description="4'-phosphopantetheinyl transferase N-terminal" evidence="4">
    <location>
        <begin position="13"/>
        <end position="69"/>
    </location>
</feature>
<organism evidence="5 6">
    <name type="scientific">Corallincola luteus</name>
    <dbReference type="NCBI Taxonomy" id="1775177"/>
    <lineage>
        <taxon>Bacteria</taxon>
        <taxon>Pseudomonadati</taxon>
        <taxon>Pseudomonadota</taxon>
        <taxon>Gammaproteobacteria</taxon>
        <taxon>Alteromonadales</taxon>
        <taxon>Psychromonadaceae</taxon>
        <taxon>Corallincola</taxon>
    </lineage>
</organism>
<sequence length="194" mass="21970">MLASISSELRRQQYATGRLLVKHILSQALNCQTADIDIWVNHNGKPYSSCRNAPEFSISHTKDYVVVAEASVPVGVDYEHRKHTRNFLGISEHYFSENECIWIRKPYSTAQQEERFYHLWVLKEAHAKATGRGLSDSLALDYLATKPEGSKLTLGPNIQLYHSKHGRDFHLGLAAITRSPLQIEITNVAPETIK</sequence>
<evidence type="ECO:0000313" key="6">
    <source>
        <dbReference type="Proteomes" id="UP000292554"/>
    </source>
</evidence>
<comment type="similarity">
    <text evidence="1">Belongs to the P-Pant transferase superfamily. Gsp/Sfp/HetI/AcpT family.</text>
</comment>
<name>A0ABY2AKB8_9GAMM</name>
<evidence type="ECO:0000259" key="4">
    <source>
        <dbReference type="Pfam" id="PF22624"/>
    </source>
</evidence>
<dbReference type="InterPro" id="IPR055066">
    <property type="entry name" value="AASDHPPT_N"/>
</dbReference>
<dbReference type="Proteomes" id="UP000292554">
    <property type="component" value="Unassembled WGS sequence"/>
</dbReference>
<dbReference type="Gene3D" id="3.90.470.20">
    <property type="entry name" value="4'-phosphopantetheinyl transferase domain"/>
    <property type="match status" value="2"/>
</dbReference>
<evidence type="ECO:0000259" key="3">
    <source>
        <dbReference type="Pfam" id="PF01648"/>
    </source>
</evidence>
<gene>
    <name evidence="5" type="ORF">EZV61_10485</name>
</gene>
<evidence type="ECO:0000256" key="2">
    <source>
        <dbReference type="ARBA" id="ARBA00022679"/>
    </source>
</evidence>
<dbReference type="RefSeq" id="WP_205695369.1">
    <property type="nucleotide sequence ID" value="NZ_SJXE01000004.1"/>
</dbReference>
<dbReference type="Pfam" id="PF22624">
    <property type="entry name" value="AASDHPPT_N"/>
    <property type="match status" value="1"/>
</dbReference>
<reference evidence="5 6" key="1">
    <citation type="submission" date="2019-02" db="EMBL/GenBank/DDBJ databases">
        <title>Corallincola luteus sp. nov., a marine bacterium isolated from surface sediment of Bohai Sea in China.</title>
        <authorList>
            <person name="Ren Q."/>
        </authorList>
    </citation>
    <scope>NUCLEOTIDE SEQUENCE [LARGE SCALE GENOMIC DNA]</scope>
    <source>
        <strain evidence="5 6">DASS28</strain>
    </source>
</reference>
<accession>A0ABY2AKB8</accession>
<dbReference type="PANTHER" id="PTHR12215:SF10">
    <property type="entry name" value="L-AMINOADIPATE-SEMIALDEHYDE DEHYDROGENASE-PHOSPHOPANTETHEINYL TRANSFERASE"/>
    <property type="match status" value="1"/>
</dbReference>
<dbReference type="InterPro" id="IPR050559">
    <property type="entry name" value="P-Pant_transferase_sf"/>
</dbReference>
<proteinExistence type="inferred from homology"/>
<dbReference type="SUPFAM" id="SSF56214">
    <property type="entry name" value="4'-phosphopantetheinyl transferase"/>
    <property type="match status" value="2"/>
</dbReference>
<dbReference type="GO" id="GO:0016740">
    <property type="term" value="F:transferase activity"/>
    <property type="evidence" value="ECO:0007669"/>
    <property type="project" value="UniProtKB-KW"/>
</dbReference>
<protein>
    <submittedName>
        <fullName evidence="5">4'-phosphopantetheinyl transferase superfamily protein</fullName>
    </submittedName>
</protein>
<dbReference type="InterPro" id="IPR037143">
    <property type="entry name" value="4-PPantetheinyl_Trfase_dom_sf"/>
</dbReference>
<dbReference type="Pfam" id="PF01648">
    <property type="entry name" value="ACPS"/>
    <property type="match status" value="1"/>
</dbReference>